<keyword evidence="3" id="KW-0442">Lipid degradation</keyword>
<dbReference type="SUPFAM" id="SSF52151">
    <property type="entry name" value="FabD/lysophospholipase-like"/>
    <property type="match status" value="1"/>
</dbReference>
<dbReference type="OrthoDB" id="419768at2759"/>
<dbReference type="AlphaFoldDB" id="A0A5N5T989"/>
<accession>A0A5N5T989</accession>
<sequence>MDANHFQDEILGVQSIPIETLVEDVLSHFTLEYNGGSKVFITMKLQKNKESDLRFSLSLCEEEKAFLRERRSNVMSCMQDMLGDRAPKNKNEVPVIAVLGSGGGFRAMTCFSAAVKALHESGILGCSTYISGLSGSSWFISTLYAKDNFPDVTYEEIYEDLKKSVSQNWKWNLTHSFRYVLDMMDKSRKGQPVSFTDIFGHLLGDVLLKENKNKKLSDQRQIVHGGKVPLPLYTCLHAKASVSCRTFSEWIEFTPFEIGIAKYGTFMKPE</sequence>
<reference evidence="5 6" key="1">
    <citation type="journal article" date="2019" name="PLoS Biol.">
        <title>Sex chromosomes control vertical transmission of feminizing Wolbachia symbionts in an isopod.</title>
        <authorList>
            <person name="Becking T."/>
            <person name="Chebbi M.A."/>
            <person name="Giraud I."/>
            <person name="Moumen B."/>
            <person name="Laverre T."/>
            <person name="Caubet Y."/>
            <person name="Peccoud J."/>
            <person name="Gilbert C."/>
            <person name="Cordaux R."/>
        </authorList>
    </citation>
    <scope>NUCLEOTIDE SEQUENCE [LARGE SCALE GENOMIC DNA]</scope>
    <source>
        <strain evidence="5">ANa2</strain>
        <tissue evidence="5">Whole body excluding digestive tract and cuticle</tissue>
    </source>
</reference>
<dbReference type="GO" id="GO:0046475">
    <property type="term" value="P:glycerophospholipid catabolic process"/>
    <property type="evidence" value="ECO:0007669"/>
    <property type="project" value="TreeGrafter"/>
</dbReference>
<dbReference type="Gene3D" id="3.40.1090.10">
    <property type="entry name" value="Cytosolic phospholipase A2 catalytic domain"/>
    <property type="match status" value="1"/>
</dbReference>
<keyword evidence="6" id="KW-1185">Reference proteome</keyword>
<dbReference type="GO" id="GO:0005829">
    <property type="term" value="C:cytosol"/>
    <property type="evidence" value="ECO:0007669"/>
    <property type="project" value="TreeGrafter"/>
</dbReference>
<gene>
    <name evidence="5" type="primary">PLA2G4A</name>
    <name evidence="5" type="ORF">Anas_12938</name>
</gene>
<dbReference type="PROSITE" id="PS51210">
    <property type="entry name" value="PLA2C"/>
    <property type="match status" value="1"/>
</dbReference>
<name>A0A5N5T989_9CRUS</name>
<dbReference type="GO" id="GO:0005509">
    <property type="term" value="F:calcium ion binding"/>
    <property type="evidence" value="ECO:0007669"/>
    <property type="project" value="TreeGrafter"/>
</dbReference>
<evidence type="ECO:0000313" key="5">
    <source>
        <dbReference type="EMBL" id="KAB7501580.1"/>
    </source>
</evidence>
<keyword evidence="2 3" id="KW-0443">Lipid metabolism</keyword>
<dbReference type="PANTHER" id="PTHR10728:SF40">
    <property type="entry name" value="PATATIN FAMILY PROTEIN"/>
    <property type="match status" value="1"/>
</dbReference>
<evidence type="ECO:0000313" key="6">
    <source>
        <dbReference type="Proteomes" id="UP000326759"/>
    </source>
</evidence>
<dbReference type="Proteomes" id="UP000326759">
    <property type="component" value="Unassembled WGS sequence"/>
</dbReference>
<dbReference type="InterPro" id="IPR016035">
    <property type="entry name" value="Acyl_Trfase/lysoPLipase"/>
</dbReference>
<dbReference type="EMBL" id="SEYY01010189">
    <property type="protein sequence ID" value="KAB7501580.1"/>
    <property type="molecule type" value="Genomic_DNA"/>
</dbReference>
<evidence type="ECO:0000256" key="3">
    <source>
        <dbReference type="PROSITE-ProRule" id="PRU00555"/>
    </source>
</evidence>
<organism evidence="5 6">
    <name type="scientific">Armadillidium nasatum</name>
    <dbReference type="NCBI Taxonomy" id="96803"/>
    <lineage>
        <taxon>Eukaryota</taxon>
        <taxon>Metazoa</taxon>
        <taxon>Ecdysozoa</taxon>
        <taxon>Arthropoda</taxon>
        <taxon>Crustacea</taxon>
        <taxon>Multicrustacea</taxon>
        <taxon>Malacostraca</taxon>
        <taxon>Eumalacostraca</taxon>
        <taxon>Peracarida</taxon>
        <taxon>Isopoda</taxon>
        <taxon>Oniscidea</taxon>
        <taxon>Crinocheta</taxon>
        <taxon>Armadillidiidae</taxon>
        <taxon>Armadillidium</taxon>
    </lineage>
</organism>
<feature type="domain" description="PLA2c" evidence="4">
    <location>
        <begin position="45"/>
        <end position="270"/>
    </location>
</feature>
<protein>
    <submittedName>
        <fullName evidence="5">Cytosolic phospholipase A2</fullName>
    </submittedName>
</protein>
<proteinExistence type="predicted"/>
<dbReference type="GO" id="GO:0047498">
    <property type="term" value="F:calcium-dependent phospholipase A2 activity"/>
    <property type="evidence" value="ECO:0007669"/>
    <property type="project" value="TreeGrafter"/>
</dbReference>
<dbReference type="GO" id="GO:0005544">
    <property type="term" value="F:calcium-dependent phospholipid binding"/>
    <property type="evidence" value="ECO:0007669"/>
    <property type="project" value="TreeGrafter"/>
</dbReference>
<dbReference type="PANTHER" id="PTHR10728">
    <property type="entry name" value="CYTOSOLIC PHOSPHOLIPASE A2"/>
    <property type="match status" value="1"/>
</dbReference>
<evidence type="ECO:0000259" key="4">
    <source>
        <dbReference type="PROSITE" id="PS51210"/>
    </source>
</evidence>
<dbReference type="InterPro" id="IPR002642">
    <property type="entry name" value="LysoPLipase_cat_dom"/>
</dbReference>
<evidence type="ECO:0000256" key="1">
    <source>
        <dbReference type="ARBA" id="ARBA00022801"/>
    </source>
</evidence>
<comment type="caution">
    <text evidence="5">The sequence shown here is derived from an EMBL/GenBank/DDBJ whole genome shotgun (WGS) entry which is preliminary data.</text>
</comment>
<evidence type="ECO:0000256" key="2">
    <source>
        <dbReference type="ARBA" id="ARBA00023098"/>
    </source>
</evidence>
<dbReference type="Pfam" id="PF01735">
    <property type="entry name" value="PLA2_B"/>
    <property type="match status" value="1"/>
</dbReference>
<keyword evidence="1 3" id="KW-0378">Hydrolase</keyword>